<dbReference type="InterPro" id="IPR001810">
    <property type="entry name" value="F-box_dom"/>
</dbReference>
<evidence type="ECO:0000259" key="1">
    <source>
        <dbReference type="Pfam" id="PF00646"/>
    </source>
</evidence>
<feature type="domain" description="F-box" evidence="1">
    <location>
        <begin position="70"/>
        <end position="103"/>
    </location>
</feature>
<feature type="domain" description="F-box associated beta-propeller type 3" evidence="2">
    <location>
        <begin position="136"/>
        <end position="301"/>
    </location>
</feature>
<gene>
    <name evidence="4" type="primary">LOC111023197</name>
</gene>
<dbReference type="OrthoDB" id="605328at2759"/>
<name>A0A6J1DRL4_MOMCH</name>
<dbReference type="InterPro" id="IPR011043">
    <property type="entry name" value="Gal_Oxase/kelch_b-propeller"/>
</dbReference>
<dbReference type="GeneID" id="111023197"/>
<dbReference type="KEGG" id="mcha:111023197"/>
<dbReference type="RefSeq" id="XP_022156267.1">
    <property type="nucleotide sequence ID" value="XM_022300575.1"/>
</dbReference>
<dbReference type="Pfam" id="PF00646">
    <property type="entry name" value="F-box"/>
    <property type="match status" value="1"/>
</dbReference>
<dbReference type="Proteomes" id="UP000504603">
    <property type="component" value="Unplaced"/>
</dbReference>
<dbReference type="NCBIfam" id="TIGR01640">
    <property type="entry name" value="F_box_assoc_1"/>
    <property type="match status" value="1"/>
</dbReference>
<reference evidence="4" key="1">
    <citation type="submission" date="2025-08" db="UniProtKB">
        <authorList>
            <consortium name="RefSeq"/>
        </authorList>
    </citation>
    <scope>IDENTIFICATION</scope>
    <source>
        <strain evidence="4">OHB3-1</strain>
    </source>
</reference>
<evidence type="ECO:0000259" key="2">
    <source>
        <dbReference type="Pfam" id="PF08268"/>
    </source>
</evidence>
<dbReference type="Pfam" id="PF08268">
    <property type="entry name" value="FBA_3"/>
    <property type="match status" value="1"/>
</dbReference>
<dbReference type="InterPro" id="IPR017451">
    <property type="entry name" value="F-box-assoc_interact_dom"/>
</dbReference>
<sequence length="449" mass="50842">MEGSQICEAYTTSSKLKASLTLSFLCNLSPFHFLQILHTSGARTTLKMLCNKAPKILPGFAAESVISDQDLLLLILLRLPIRSLLKFKSVSKRWLSLISNPHFSHRRSSSHPPAPSGIFLPRPCPNFSPEYDFLSLSTNSPRAPFESIDFTERKQGTGTVQILQSCNGLILCGSTNRNHSRRDYYVCNPTTKQFTTLPELRTGTIFGLNLAFDPSRSSNYKVVCVRDSDSFANNYQIEIYSSRTGPWRPCQGVFAAPISMRFHDGVYWNGAVHWISTWENCLYFDLREERLHELPMPRVPDGWEERRTVYAGNCGGRLRLIEVYDPRGLQFNVYEMEDDRSGWFVKYRIDLHCVSAAFPEVICSEENLELGLFPKFSVLAIIDRSEGDEESYLVVQILGKVLRVNVESGRFERLGLGEQNKGGETGAVYPIIEFGHNDAYLFIESLACV</sequence>
<dbReference type="AlphaFoldDB" id="A0A6J1DRL4"/>
<dbReference type="InterPro" id="IPR055290">
    <property type="entry name" value="At3g26010-like"/>
</dbReference>
<dbReference type="SUPFAM" id="SSF81383">
    <property type="entry name" value="F-box domain"/>
    <property type="match status" value="1"/>
</dbReference>
<dbReference type="PANTHER" id="PTHR35546:SF115">
    <property type="entry name" value="F-BOX DOMAIN-CONTAINING PROTEIN"/>
    <property type="match status" value="1"/>
</dbReference>
<protein>
    <submittedName>
        <fullName evidence="4">F-box protein At5g07610</fullName>
    </submittedName>
</protein>
<evidence type="ECO:0000313" key="3">
    <source>
        <dbReference type="Proteomes" id="UP000504603"/>
    </source>
</evidence>
<dbReference type="InterPro" id="IPR013187">
    <property type="entry name" value="F-box-assoc_dom_typ3"/>
</dbReference>
<proteinExistence type="predicted"/>
<dbReference type="Gene3D" id="1.20.1280.50">
    <property type="match status" value="1"/>
</dbReference>
<dbReference type="SUPFAM" id="SSF50965">
    <property type="entry name" value="Galactose oxidase, central domain"/>
    <property type="match status" value="1"/>
</dbReference>
<organism evidence="3 4">
    <name type="scientific">Momordica charantia</name>
    <name type="common">Bitter gourd</name>
    <name type="synonym">Balsam pear</name>
    <dbReference type="NCBI Taxonomy" id="3673"/>
    <lineage>
        <taxon>Eukaryota</taxon>
        <taxon>Viridiplantae</taxon>
        <taxon>Streptophyta</taxon>
        <taxon>Embryophyta</taxon>
        <taxon>Tracheophyta</taxon>
        <taxon>Spermatophyta</taxon>
        <taxon>Magnoliopsida</taxon>
        <taxon>eudicotyledons</taxon>
        <taxon>Gunneridae</taxon>
        <taxon>Pentapetalae</taxon>
        <taxon>rosids</taxon>
        <taxon>fabids</taxon>
        <taxon>Cucurbitales</taxon>
        <taxon>Cucurbitaceae</taxon>
        <taxon>Momordiceae</taxon>
        <taxon>Momordica</taxon>
    </lineage>
</organism>
<accession>A0A6J1DRL4</accession>
<dbReference type="PANTHER" id="PTHR35546">
    <property type="entry name" value="F-BOX PROTEIN INTERACTION DOMAIN PROTEIN-RELATED"/>
    <property type="match status" value="1"/>
</dbReference>
<keyword evidence="3" id="KW-1185">Reference proteome</keyword>
<evidence type="ECO:0000313" key="4">
    <source>
        <dbReference type="RefSeq" id="XP_022156267.1"/>
    </source>
</evidence>
<dbReference type="InterPro" id="IPR036047">
    <property type="entry name" value="F-box-like_dom_sf"/>
</dbReference>